<dbReference type="Pfam" id="PF03591">
    <property type="entry name" value="AzlC"/>
    <property type="match status" value="1"/>
</dbReference>
<feature type="transmembrane region" description="Helical" evidence="8">
    <location>
        <begin position="212"/>
        <end position="231"/>
    </location>
</feature>
<keyword evidence="7 8" id="KW-0472">Membrane</keyword>
<evidence type="ECO:0000256" key="5">
    <source>
        <dbReference type="ARBA" id="ARBA00022692"/>
    </source>
</evidence>
<feature type="transmembrane region" description="Helical" evidence="8">
    <location>
        <begin position="183"/>
        <end position="200"/>
    </location>
</feature>
<evidence type="ECO:0000313" key="9">
    <source>
        <dbReference type="EMBL" id="HJD96760.1"/>
    </source>
</evidence>
<dbReference type="AlphaFoldDB" id="A0A921AVN9"/>
<accession>A0A921AVN9</accession>
<evidence type="ECO:0000313" key="10">
    <source>
        <dbReference type="Proteomes" id="UP000698963"/>
    </source>
</evidence>
<evidence type="ECO:0000256" key="6">
    <source>
        <dbReference type="ARBA" id="ARBA00022989"/>
    </source>
</evidence>
<reference evidence="9" key="1">
    <citation type="journal article" date="2021" name="PeerJ">
        <title>Extensive microbial diversity within the chicken gut microbiome revealed by metagenomics and culture.</title>
        <authorList>
            <person name="Gilroy R."/>
            <person name="Ravi A."/>
            <person name="Getino M."/>
            <person name="Pursley I."/>
            <person name="Horton D.L."/>
            <person name="Alikhan N.F."/>
            <person name="Baker D."/>
            <person name="Gharbi K."/>
            <person name="Hall N."/>
            <person name="Watson M."/>
            <person name="Adriaenssens E.M."/>
            <person name="Foster-Nyarko E."/>
            <person name="Jarju S."/>
            <person name="Secka A."/>
            <person name="Antonio M."/>
            <person name="Oren A."/>
            <person name="Chaudhuri R.R."/>
            <person name="La Ragione R."/>
            <person name="Hildebrand F."/>
            <person name="Pallen M.J."/>
        </authorList>
    </citation>
    <scope>NUCLEOTIDE SEQUENCE</scope>
    <source>
        <strain evidence="9">ChiGjej2B2-19336</strain>
    </source>
</reference>
<evidence type="ECO:0000256" key="3">
    <source>
        <dbReference type="ARBA" id="ARBA00022448"/>
    </source>
</evidence>
<dbReference type="PROSITE" id="PS51257">
    <property type="entry name" value="PROKAR_LIPOPROTEIN"/>
    <property type="match status" value="1"/>
</dbReference>
<feature type="transmembrane region" description="Helical" evidence="8">
    <location>
        <begin position="157"/>
        <end position="176"/>
    </location>
</feature>
<dbReference type="Proteomes" id="UP000698963">
    <property type="component" value="Unassembled WGS sequence"/>
</dbReference>
<proteinExistence type="inferred from homology"/>
<keyword evidence="6 8" id="KW-1133">Transmembrane helix</keyword>
<name>A0A921AVN9_9BACT</name>
<keyword evidence="4" id="KW-1003">Cell membrane</keyword>
<comment type="caution">
    <text evidence="9">The sequence shown here is derived from an EMBL/GenBank/DDBJ whole genome shotgun (WGS) entry which is preliminary data.</text>
</comment>
<comment type="similarity">
    <text evidence="2">Belongs to the AzlC family.</text>
</comment>
<evidence type="ECO:0000256" key="8">
    <source>
        <dbReference type="SAM" id="Phobius"/>
    </source>
</evidence>
<protein>
    <submittedName>
        <fullName evidence="9">AzlC family ABC transporter permease</fullName>
    </submittedName>
</protein>
<sequence length="249" mass="26406">MADHKKNFLDGMRDGIPIALGYFAVSFTLGIACRNIGLSALHSTVMSFTNLTSAGEFAALGIMAAGASYWEMALSQLVINLRYMLMSCSLSQKMAPDTPMYHRLLVGYGVTDEIFGISVNVPGRLDPFYTYGAICIASPAWALGTFLGVVLGNVLPARIVVALSVALYGMFIAIIVPPARKDRLLAVLILASMALSWLFARLPLFDGISGGMKIIILTVLVSGVAAVLFPVDKGLAGSGKKEEGGEDHA</sequence>
<gene>
    <name evidence="9" type="ORF">K8W16_03830</name>
</gene>
<keyword evidence="3" id="KW-0813">Transport</keyword>
<feature type="transmembrane region" description="Helical" evidence="8">
    <location>
        <begin position="57"/>
        <end position="79"/>
    </location>
</feature>
<dbReference type="InterPro" id="IPR011606">
    <property type="entry name" value="Brnchd-chn_aa_trnsp_permease"/>
</dbReference>
<dbReference type="GO" id="GO:1903785">
    <property type="term" value="P:L-valine transmembrane transport"/>
    <property type="evidence" value="ECO:0007669"/>
    <property type="project" value="TreeGrafter"/>
</dbReference>
<dbReference type="RefSeq" id="WP_304121287.1">
    <property type="nucleotide sequence ID" value="NZ_DYZA01000070.1"/>
</dbReference>
<evidence type="ECO:0000256" key="2">
    <source>
        <dbReference type="ARBA" id="ARBA00010735"/>
    </source>
</evidence>
<reference evidence="9" key="2">
    <citation type="submission" date="2021-09" db="EMBL/GenBank/DDBJ databases">
        <authorList>
            <person name="Gilroy R."/>
        </authorList>
    </citation>
    <scope>NUCLEOTIDE SEQUENCE</scope>
    <source>
        <strain evidence="9">ChiGjej2B2-19336</strain>
    </source>
</reference>
<comment type="subcellular location">
    <subcellularLocation>
        <location evidence="1">Cell membrane</location>
        <topology evidence="1">Multi-pass membrane protein</topology>
    </subcellularLocation>
</comment>
<organism evidence="9 10">
    <name type="scientific">Mailhella massiliensis</name>
    <dbReference type="NCBI Taxonomy" id="1903261"/>
    <lineage>
        <taxon>Bacteria</taxon>
        <taxon>Pseudomonadati</taxon>
        <taxon>Thermodesulfobacteriota</taxon>
        <taxon>Desulfovibrionia</taxon>
        <taxon>Desulfovibrionales</taxon>
        <taxon>Desulfovibrionaceae</taxon>
        <taxon>Mailhella</taxon>
    </lineage>
</organism>
<feature type="transmembrane region" description="Helical" evidence="8">
    <location>
        <begin position="20"/>
        <end position="37"/>
    </location>
</feature>
<dbReference type="GO" id="GO:0005886">
    <property type="term" value="C:plasma membrane"/>
    <property type="evidence" value="ECO:0007669"/>
    <property type="project" value="UniProtKB-SubCell"/>
</dbReference>
<dbReference type="PANTHER" id="PTHR34979:SF1">
    <property type="entry name" value="INNER MEMBRANE PROTEIN YGAZ"/>
    <property type="match status" value="1"/>
</dbReference>
<evidence type="ECO:0000256" key="1">
    <source>
        <dbReference type="ARBA" id="ARBA00004651"/>
    </source>
</evidence>
<evidence type="ECO:0000256" key="7">
    <source>
        <dbReference type="ARBA" id="ARBA00023136"/>
    </source>
</evidence>
<dbReference type="PANTHER" id="PTHR34979">
    <property type="entry name" value="INNER MEMBRANE PROTEIN YGAZ"/>
    <property type="match status" value="1"/>
</dbReference>
<dbReference type="EMBL" id="DYZA01000070">
    <property type="protein sequence ID" value="HJD96760.1"/>
    <property type="molecule type" value="Genomic_DNA"/>
</dbReference>
<evidence type="ECO:0000256" key="4">
    <source>
        <dbReference type="ARBA" id="ARBA00022475"/>
    </source>
</evidence>
<keyword evidence="5 8" id="KW-0812">Transmembrane</keyword>
<feature type="transmembrane region" description="Helical" evidence="8">
    <location>
        <begin position="128"/>
        <end position="151"/>
    </location>
</feature>